<dbReference type="CDD" id="cd03262">
    <property type="entry name" value="ABC_HisP_GlnQ"/>
    <property type="match status" value="1"/>
</dbReference>
<dbReference type="EMBL" id="JBFSOO010000025">
    <property type="protein sequence ID" value="MEZ6855081.1"/>
    <property type="molecule type" value="Genomic_DNA"/>
</dbReference>
<dbReference type="PANTHER" id="PTHR43166:SF9">
    <property type="entry name" value="GLUTAMATE_ASPARTATE IMPORT ATP-BINDING PROTEIN GLTL"/>
    <property type="match status" value="1"/>
</dbReference>
<dbReference type="GO" id="GO:0015424">
    <property type="term" value="F:ABC-type amino acid transporter activity"/>
    <property type="evidence" value="ECO:0007669"/>
    <property type="project" value="InterPro"/>
</dbReference>
<proteinExistence type="inferred from homology"/>
<keyword evidence="7" id="KW-0029">Amino-acid transport</keyword>
<keyword evidence="6 11" id="KW-0067">ATP-binding</keyword>
<dbReference type="SUPFAM" id="SSF52540">
    <property type="entry name" value="P-loop containing nucleoside triphosphate hydrolases"/>
    <property type="match status" value="1"/>
</dbReference>
<dbReference type="PANTHER" id="PTHR43166">
    <property type="entry name" value="AMINO ACID IMPORT ATP-BINDING PROTEIN"/>
    <property type="match status" value="1"/>
</dbReference>
<dbReference type="PROSITE" id="PS50893">
    <property type="entry name" value="ABC_TRANSPORTER_2"/>
    <property type="match status" value="1"/>
</dbReference>
<keyword evidence="3" id="KW-0813">Transport</keyword>
<dbReference type="InterPro" id="IPR017871">
    <property type="entry name" value="ABC_transporter-like_CS"/>
</dbReference>
<dbReference type="GO" id="GO:0016887">
    <property type="term" value="F:ATP hydrolysis activity"/>
    <property type="evidence" value="ECO:0007669"/>
    <property type="project" value="InterPro"/>
</dbReference>
<reference evidence="10 13" key="2">
    <citation type="submission" date="2024-07" db="EMBL/GenBank/DDBJ databases">
        <title>Active virus-host system and metabolic interactions in a Lokiarchaeon culture.</title>
        <authorList>
            <person name="Ponce Toledo R.I."/>
            <person name="Rodrigues Oliveira T."/>
            <person name="Schleper C."/>
        </authorList>
    </citation>
    <scope>NUCLEOTIDE SEQUENCE [LARGE SCALE GENOMIC DNA]</scope>
    <source>
        <strain evidence="10 13">B35</strain>
    </source>
</reference>
<comment type="caution">
    <text evidence="11">The sequence shown here is derived from an EMBL/GenBank/DDBJ whole genome shotgun (WGS) entry which is preliminary data.</text>
</comment>
<dbReference type="InterPro" id="IPR027417">
    <property type="entry name" value="P-loop_NTPase"/>
</dbReference>
<dbReference type="PIRSF" id="PIRSF039085">
    <property type="entry name" value="ABC_ATPase_HisP"/>
    <property type="match status" value="1"/>
</dbReference>
<evidence type="ECO:0000313" key="10">
    <source>
        <dbReference type="EMBL" id="MEZ6855081.1"/>
    </source>
</evidence>
<evidence type="ECO:0000313" key="12">
    <source>
        <dbReference type="Proteomes" id="UP000184001"/>
    </source>
</evidence>
<evidence type="ECO:0000313" key="11">
    <source>
        <dbReference type="EMBL" id="SHJ75679.1"/>
    </source>
</evidence>
<evidence type="ECO:0000256" key="7">
    <source>
        <dbReference type="ARBA" id="ARBA00022970"/>
    </source>
</evidence>
<dbReference type="RefSeq" id="WP_019999145.1">
    <property type="nucleotide sequence ID" value="NZ_CP192217.1"/>
</dbReference>
<sequence>MPSENNTPILQMQNICKNLSGKEILRSVSLDIKRGELKVLIGPSGAGKSTFLQCINYLLIPEHGQIVLEGNVVDTDSKKELYGYRQQVGMIFQDFNLFDHLTALDNVAIALRKVKGMSKKQARDIAKKELDRVGLSDKGDLYPAELSGGQKQRVAIARALAMEPKVLLLDEPTSALDPELVGEVLSVIRDLAKEGLTMIMATHQMDFARALADEIVFMQQGEIIEHGSPAELLKEGSGTRTADFCNKLSDMCEELD</sequence>
<keyword evidence="13" id="KW-1185">Reference proteome</keyword>
<dbReference type="EMBL" id="FQZR01000015">
    <property type="protein sequence ID" value="SHJ75679.1"/>
    <property type="molecule type" value="Genomic_DNA"/>
</dbReference>
<evidence type="ECO:0000256" key="5">
    <source>
        <dbReference type="ARBA" id="ARBA00022741"/>
    </source>
</evidence>
<accession>A0A8G2CCA5</accession>
<dbReference type="GO" id="GO:0005524">
    <property type="term" value="F:ATP binding"/>
    <property type="evidence" value="ECO:0007669"/>
    <property type="project" value="UniProtKB-KW"/>
</dbReference>
<keyword evidence="8" id="KW-0472">Membrane</keyword>
<protein>
    <submittedName>
        <fullName evidence="10 11">Amino acid ABC transporter ATP-binding protein</fullName>
    </submittedName>
</protein>
<dbReference type="Proteomes" id="UP000184001">
    <property type="component" value="Unassembled WGS sequence"/>
</dbReference>
<keyword evidence="4" id="KW-1003">Cell membrane</keyword>
<dbReference type="InterPro" id="IPR050086">
    <property type="entry name" value="MetN_ABC_transporter-like"/>
</dbReference>
<dbReference type="InterPro" id="IPR003439">
    <property type="entry name" value="ABC_transporter-like_ATP-bd"/>
</dbReference>
<dbReference type="Gene3D" id="3.40.50.300">
    <property type="entry name" value="P-loop containing nucleotide triphosphate hydrolases"/>
    <property type="match status" value="1"/>
</dbReference>
<evidence type="ECO:0000313" key="13">
    <source>
        <dbReference type="Proteomes" id="UP001568358"/>
    </source>
</evidence>
<gene>
    <name evidence="10" type="ORF">AB2Z07_16565</name>
    <name evidence="11" type="ORF">SAMN05660830_03156</name>
</gene>
<evidence type="ECO:0000256" key="4">
    <source>
        <dbReference type="ARBA" id="ARBA00022475"/>
    </source>
</evidence>
<evidence type="ECO:0000256" key="1">
    <source>
        <dbReference type="ARBA" id="ARBA00004202"/>
    </source>
</evidence>
<organism evidence="11 12">
    <name type="scientific">Halodesulfovibrio aestuarii</name>
    <dbReference type="NCBI Taxonomy" id="126333"/>
    <lineage>
        <taxon>Bacteria</taxon>
        <taxon>Pseudomonadati</taxon>
        <taxon>Thermodesulfobacteriota</taxon>
        <taxon>Desulfovibrionia</taxon>
        <taxon>Desulfovibrionales</taxon>
        <taxon>Desulfovibrionaceae</taxon>
        <taxon>Halodesulfovibrio</taxon>
    </lineage>
</organism>
<reference evidence="11 12" key="1">
    <citation type="submission" date="2016-11" db="EMBL/GenBank/DDBJ databases">
        <authorList>
            <person name="Varghese N."/>
            <person name="Submissions S."/>
        </authorList>
    </citation>
    <scope>NUCLEOTIDE SEQUENCE [LARGE SCALE GENOMIC DNA]</scope>
    <source>
        <strain evidence="11 12">DSM 17919</strain>
    </source>
</reference>
<name>A0A8G2CCA5_9BACT</name>
<dbReference type="SMART" id="SM00382">
    <property type="entry name" value="AAA"/>
    <property type="match status" value="1"/>
</dbReference>
<evidence type="ECO:0000256" key="2">
    <source>
        <dbReference type="ARBA" id="ARBA00005417"/>
    </source>
</evidence>
<evidence type="ECO:0000259" key="9">
    <source>
        <dbReference type="PROSITE" id="PS50893"/>
    </source>
</evidence>
<dbReference type="PROSITE" id="PS00211">
    <property type="entry name" value="ABC_TRANSPORTER_1"/>
    <property type="match status" value="1"/>
</dbReference>
<comment type="similarity">
    <text evidence="2">Belongs to the ABC transporter superfamily.</text>
</comment>
<evidence type="ECO:0000256" key="8">
    <source>
        <dbReference type="ARBA" id="ARBA00023136"/>
    </source>
</evidence>
<dbReference type="InterPro" id="IPR030679">
    <property type="entry name" value="ABC_ATPase_HisP-typ"/>
</dbReference>
<evidence type="ECO:0000256" key="6">
    <source>
        <dbReference type="ARBA" id="ARBA00022840"/>
    </source>
</evidence>
<evidence type="ECO:0000256" key="3">
    <source>
        <dbReference type="ARBA" id="ARBA00022448"/>
    </source>
</evidence>
<dbReference type="AlphaFoldDB" id="A0A8G2CCA5"/>
<keyword evidence="5" id="KW-0547">Nucleotide-binding</keyword>
<dbReference type="Pfam" id="PF00005">
    <property type="entry name" value="ABC_tran"/>
    <property type="match status" value="1"/>
</dbReference>
<feature type="domain" description="ABC transporter" evidence="9">
    <location>
        <begin position="10"/>
        <end position="245"/>
    </location>
</feature>
<dbReference type="GO" id="GO:0005886">
    <property type="term" value="C:plasma membrane"/>
    <property type="evidence" value="ECO:0007669"/>
    <property type="project" value="UniProtKB-SubCell"/>
</dbReference>
<dbReference type="InterPro" id="IPR003593">
    <property type="entry name" value="AAA+_ATPase"/>
</dbReference>
<comment type="subcellular location">
    <subcellularLocation>
        <location evidence="1">Cell membrane</location>
        <topology evidence="1">Peripheral membrane protein</topology>
    </subcellularLocation>
</comment>
<dbReference type="Proteomes" id="UP001568358">
    <property type="component" value="Unassembled WGS sequence"/>
</dbReference>